<name>A0A835DJB9_TETSI</name>
<dbReference type="Proteomes" id="UP000655225">
    <property type="component" value="Unassembled WGS sequence"/>
</dbReference>
<comment type="caution">
    <text evidence="1">The sequence shown here is derived from an EMBL/GenBank/DDBJ whole genome shotgun (WGS) entry which is preliminary data.</text>
</comment>
<proteinExistence type="predicted"/>
<dbReference type="AlphaFoldDB" id="A0A835DJB9"/>
<evidence type="ECO:0000313" key="1">
    <source>
        <dbReference type="EMBL" id="KAF8405733.1"/>
    </source>
</evidence>
<gene>
    <name evidence="1" type="ORF">HHK36_007810</name>
</gene>
<organism evidence="1 2">
    <name type="scientific">Tetracentron sinense</name>
    <name type="common">Spur-leaf</name>
    <dbReference type="NCBI Taxonomy" id="13715"/>
    <lineage>
        <taxon>Eukaryota</taxon>
        <taxon>Viridiplantae</taxon>
        <taxon>Streptophyta</taxon>
        <taxon>Embryophyta</taxon>
        <taxon>Tracheophyta</taxon>
        <taxon>Spermatophyta</taxon>
        <taxon>Magnoliopsida</taxon>
        <taxon>Trochodendrales</taxon>
        <taxon>Trochodendraceae</taxon>
        <taxon>Tetracentron</taxon>
    </lineage>
</organism>
<sequence>MGTGHTSLPSQNRTKLSSIVWFGVLGKTTPQISKLDLSASSSPPGILGVSQLPATTKVSPPLSLASGNVPKDSWGFSTSGDHEVLESLDYMCHLGLHIKCFLGVQIGAPGSSAMDFLAFAKLLLSLE</sequence>
<keyword evidence="2" id="KW-1185">Reference proteome</keyword>
<evidence type="ECO:0000313" key="2">
    <source>
        <dbReference type="Proteomes" id="UP000655225"/>
    </source>
</evidence>
<protein>
    <submittedName>
        <fullName evidence="1">Uncharacterized protein</fullName>
    </submittedName>
</protein>
<accession>A0A835DJB9</accession>
<reference evidence="1 2" key="1">
    <citation type="submission" date="2020-04" db="EMBL/GenBank/DDBJ databases">
        <title>Plant Genome Project.</title>
        <authorList>
            <person name="Zhang R.-G."/>
        </authorList>
    </citation>
    <scope>NUCLEOTIDE SEQUENCE [LARGE SCALE GENOMIC DNA]</scope>
    <source>
        <strain evidence="1">YNK0</strain>
        <tissue evidence="1">Leaf</tissue>
    </source>
</reference>
<dbReference type="EMBL" id="JABCRI010000005">
    <property type="protein sequence ID" value="KAF8405733.1"/>
    <property type="molecule type" value="Genomic_DNA"/>
</dbReference>